<dbReference type="EMBL" id="BX294148">
    <property type="protein sequence ID" value="CAD75937.1"/>
    <property type="molecule type" value="Genomic_DNA"/>
</dbReference>
<name>Q7UMI0_RHOBA</name>
<dbReference type="Proteomes" id="UP000001025">
    <property type="component" value="Chromosome"/>
</dbReference>
<dbReference type="InParanoid" id="Q7UMI0"/>
<keyword evidence="2" id="KW-1185">Reference proteome</keyword>
<sequence length="48" mass="5261">MPHSIDSFLIPILESLLPLHGSRWVYSIGVNGDLKNVLVGWGPHPVAK</sequence>
<accession>Q7UMI0</accession>
<dbReference type="STRING" id="243090.RB8819"/>
<evidence type="ECO:0000313" key="1">
    <source>
        <dbReference type="EMBL" id="CAD75937.1"/>
    </source>
</evidence>
<dbReference type="EnsemblBacteria" id="CAD75937">
    <property type="protein sequence ID" value="CAD75937"/>
    <property type="gene ID" value="RB8819"/>
</dbReference>
<proteinExistence type="predicted"/>
<dbReference type="KEGG" id="rba:RB8819"/>
<dbReference type="AlphaFoldDB" id="Q7UMI0"/>
<evidence type="ECO:0000313" key="2">
    <source>
        <dbReference type="Proteomes" id="UP000001025"/>
    </source>
</evidence>
<organism evidence="1 2">
    <name type="scientific">Rhodopirellula baltica (strain DSM 10527 / NCIMB 13988 / SH1)</name>
    <dbReference type="NCBI Taxonomy" id="243090"/>
    <lineage>
        <taxon>Bacteria</taxon>
        <taxon>Pseudomonadati</taxon>
        <taxon>Planctomycetota</taxon>
        <taxon>Planctomycetia</taxon>
        <taxon>Pirellulales</taxon>
        <taxon>Pirellulaceae</taxon>
        <taxon>Rhodopirellula</taxon>
    </lineage>
</organism>
<protein>
    <submittedName>
        <fullName evidence="1">Uncharacterized protein</fullName>
    </submittedName>
</protein>
<gene>
    <name evidence="1" type="ordered locus">RB8819</name>
</gene>
<dbReference type="HOGENOM" id="CLU_3157147_0_0_0"/>
<reference evidence="1 2" key="1">
    <citation type="journal article" date="2003" name="Proc. Natl. Acad. Sci. U.S.A.">
        <title>Complete genome sequence of the marine planctomycete Pirellula sp. strain 1.</title>
        <authorList>
            <person name="Gloeckner F.O."/>
            <person name="Kube M."/>
            <person name="Bauer M."/>
            <person name="Teeling H."/>
            <person name="Lombardot T."/>
            <person name="Ludwig W."/>
            <person name="Gade D."/>
            <person name="Beck A."/>
            <person name="Borzym K."/>
            <person name="Heitmann K."/>
            <person name="Rabus R."/>
            <person name="Schlesner H."/>
            <person name="Amann R."/>
            <person name="Reinhardt R."/>
        </authorList>
    </citation>
    <scope>NUCLEOTIDE SEQUENCE [LARGE SCALE GENOMIC DNA]</scope>
    <source>
        <strain evidence="2">DSM 10527 / NCIMB 13988 / SH1</strain>
    </source>
</reference>